<reference evidence="2" key="1">
    <citation type="journal article" date="2016" name="Nature">
        <title>The genome of the seagrass Zostera marina reveals angiosperm adaptation to the sea.</title>
        <authorList>
            <person name="Olsen J.L."/>
            <person name="Rouze P."/>
            <person name="Verhelst B."/>
            <person name="Lin Y.-C."/>
            <person name="Bayer T."/>
            <person name="Collen J."/>
            <person name="Dattolo E."/>
            <person name="De Paoli E."/>
            <person name="Dittami S."/>
            <person name="Maumus F."/>
            <person name="Michel G."/>
            <person name="Kersting A."/>
            <person name="Lauritano C."/>
            <person name="Lohaus R."/>
            <person name="Toepel M."/>
            <person name="Tonon T."/>
            <person name="Vanneste K."/>
            <person name="Amirebrahimi M."/>
            <person name="Brakel J."/>
            <person name="Bostroem C."/>
            <person name="Chovatia M."/>
            <person name="Grimwood J."/>
            <person name="Jenkins J.W."/>
            <person name="Jueterbock A."/>
            <person name="Mraz A."/>
            <person name="Stam W.T."/>
            <person name="Tice H."/>
            <person name="Bornberg-Bauer E."/>
            <person name="Green P.J."/>
            <person name="Pearson G.A."/>
            <person name="Procaccini G."/>
            <person name="Duarte C.M."/>
            <person name="Schmutz J."/>
            <person name="Reusch T.B.H."/>
            <person name="Van de Peer Y."/>
        </authorList>
    </citation>
    <scope>NUCLEOTIDE SEQUENCE [LARGE SCALE GENOMIC DNA]</scope>
    <source>
        <strain evidence="2">cv. Finnish</strain>
    </source>
</reference>
<dbReference type="Proteomes" id="UP000036987">
    <property type="component" value="Unassembled WGS sequence"/>
</dbReference>
<proteinExistence type="predicted"/>
<keyword evidence="2" id="KW-1185">Reference proteome</keyword>
<evidence type="ECO:0000313" key="1">
    <source>
        <dbReference type="EMBL" id="KMZ64869.1"/>
    </source>
</evidence>
<dbReference type="EMBL" id="LFYR01001097">
    <property type="protein sequence ID" value="KMZ64869.1"/>
    <property type="molecule type" value="Genomic_DNA"/>
</dbReference>
<gene>
    <name evidence="1" type="ORF">ZOSMA_348G00040</name>
</gene>
<name>A0A0K9P794_ZOSMR</name>
<accession>A0A0K9P794</accession>
<protein>
    <submittedName>
        <fullName evidence="1">Uncharacterized protein</fullName>
    </submittedName>
</protein>
<comment type="caution">
    <text evidence="1">The sequence shown here is derived from an EMBL/GenBank/DDBJ whole genome shotgun (WGS) entry which is preliminary data.</text>
</comment>
<organism evidence="1 2">
    <name type="scientific">Zostera marina</name>
    <name type="common">Eelgrass</name>
    <dbReference type="NCBI Taxonomy" id="29655"/>
    <lineage>
        <taxon>Eukaryota</taxon>
        <taxon>Viridiplantae</taxon>
        <taxon>Streptophyta</taxon>
        <taxon>Embryophyta</taxon>
        <taxon>Tracheophyta</taxon>
        <taxon>Spermatophyta</taxon>
        <taxon>Magnoliopsida</taxon>
        <taxon>Liliopsida</taxon>
        <taxon>Zosteraceae</taxon>
        <taxon>Zostera</taxon>
    </lineage>
</organism>
<evidence type="ECO:0000313" key="2">
    <source>
        <dbReference type="Proteomes" id="UP000036987"/>
    </source>
</evidence>
<sequence>MIDVMMLNIYFRKKAGAENESSFREENHDNVEEVVRAVGEEYVPKTVAEVARQDDVAPKCDEPVFSEVVAKTKHGDIPICVEGDFATVVPEMVDPVVPVVVISEVLEVDISVVPEVVEAIVPEVVIPGES</sequence>
<dbReference type="AlphaFoldDB" id="A0A0K9P794"/>